<accession>A0ABS0GYE8</accession>
<dbReference type="SUPFAM" id="SSF53383">
    <property type="entry name" value="PLP-dependent transferases"/>
    <property type="match status" value="1"/>
</dbReference>
<dbReference type="InterPro" id="IPR015421">
    <property type="entry name" value="PyrdxlP-dep_Trfase_major"/>
</dbReference>
<comment type="similarity">
    <text evidence="5">Belongs to the group II decarboxylase family.</text>
</comment>
<evidence type="ECO:0000256" key="2">
    <source>
        <dbReference type="ARBA" id="ARBA00022793"/>
    </source>
</evidence>
<dbReference type="PANTHER" id="PTHR11999:SF70">
    <property type="entry name" value="MIP05841P"/>
    <property type="match status" value="1"/>
</dbReference>
<keyword evidence="2" id="KW-0210">Decarboxylase</keyword>
<gene>
    <name evidence="6" type="ORF">I0C86_19990</name>
</gene>
<sequence length="494" mass="52334">MTASVPPGWAFTADDVRQLGHRTVEIIVAYLSGLRERPVFQPYPTDLAGALGAERAPDHGATVDAVLDDFLQRVAPYPFGNGHPRFFGWVNSPPHLLGIVADALAATMNPSVAGGNHAAVHIERQVVRWFADLAGFPDGSTGLLVSGGSMATLTALTVARHRAAVRVGVDVRADGMQGHGRRFVLYLGAEGHGSARKAAELLGIGSANIRTIASDDRHRMRPDLLRDQIAHDLADGRVPLAVMATAGAVNTGAVDPVDVIADICADLGVWLHVDGSYGGPAVLLLDRYRDSGTALARVDSLALDPHKWLYAPVDVGLVLLRDRHGARETFSLVPPYLRTDDDPTGVAGPTWFSEYGFDQTRPFRALKVWLMLKHLGLDGYRGLIAHDLAVAARLAAGVTAATDLELLAHGLSVVCFRCRPAGWAGDGAALDALNRQVLSAVQLGGRAFLAGTSVDGVFALRACVVNPGSDGADVDALLTEVRTALSLLTEDQPR</sequence>
<organism evidence="6 7">
    <name type="scientific">Plantactinospora alkalitolerans</name>
    <dbReference type="NCBI Taxonomy" id="2789879"/>
    <lineage>
        <taxon>Bacteria</taxon>
        <taxon>Bacillati</taxon>
        <taxon>Actinomycetota</taxon>
        <taxon>Actinomycetes</taxon>
        <taxon>Micromonosporales</taxon>
        <taxon>Micromonosporaceae</taxon>
        <taxon>Plantactinospora</taxon>
    </lineage>
</organism>
<dbReference type="PRINTS" id="PR00800">
    <property type="entry name" value="YHDCRBOXLASE"/>
</dbReference>
<evidence type="ECO:0000256" key="3">
    <source>
        <dbReference type="ARBA" id="ARBA00022898"/>
    </source>
</evidence>
<name>A0ABS0GYE8_9ACTN</name>
<dbReference type="RefSeq" id="WP_196202784.1">
    <property type="nucleotide sequence ID" value="NZ_JADPUN010000185.1"/>
</dbReference>
<proteinExistence type="inferred from homology"/>
<keyword evidence="4 5" id="KW-0456">Lyase</keyword>
<dbReference type="InterPro" id="IPR015424">
    <property type="entry name" value="PyrdxlP-dep_Trfase"/>
</dbReference>
<keyword evidence="7" id="KW-1185">Reference proteome</keyword>
<dbReference type="Gene3D" id="3.90.1150.170">
    <property type="match status" value="2"/>
</dbReference>
<dbReference type="InterPro" id="IPR010977">
    <property type="entry name" value="Aromatic_deC"/>
</dbReference>
<comment type="caution">
    <text evidence="6">The sequence shown here is derived from an EMBL/GenBank/DDBJ whole genome shotgun (WGS) entry which is preliminary data.</text>
</comment>
<keyword evidence="6" id="KW-0032">Aminotransferase</keyword>
<evidence type="ECO:0000313" key="7">
    <source>
        <dbReference type="Proteomes" id="UP000638560"/>
    </source>
</evidence>
<keyword evidence="3 5" id="KW-0663">Pyridoxal phosphate</keyword>
<evidence type="ECO:0000313" key="6">
    <source>
        <dbReference type="EMBL" id="MBF9131224.1"/>
    </source>
</evidence>
<reference evidence="6 7" key="1">
    <citation type="submission" date="2020-11" db="EMBL/GenBank/DDBJ databases">
        <title>A novel isolate from a Black sea contaminated sediment with potential to produce alkanes: Plantactinospora alkalitolerans sp. nov.</title>
        <authorList>
            <person name="Carro L."/>
            <person name="Veyisoglu A."/>
            <person name="Guven K."/>
            <person name="Schumann P."/>
            <person name="Klenk H.-P."/>
            <person name="Sahin N."/>
        </authorList>
    </citation>
    <scope>NUCLEOTIDE SEQUENCE [LARGE SCALE GENOMIC DNA]</scope>
    <source>
        <strain evidence="6 7">S1510</strain>
    </source>
</reference>
<evidence type="ECO:0000256" key="1">
    <source>
        <dbReference type="ARBA" id="ARBA00001933"/>
    </source>
</evidence>
<comment type="cofactor">
    <cofactor evidence="1 5">
        <name>pyridoxal 5'-phosphate</name>
        <dbReference type="ChEBI" id="CHEBI:597326"/>
    </cofactor>
</comment>
<evidence type="ECO:0000256" key="5">
    <source>
        <dbReference type="RuleBase" id="RU000382"/>
    </source>
</evidence>
<dbReference type="PANTHER" id="PTHR11999">
    <property type="entry name" value="GROUP II PYRIDOXAL-5-PHOSPHATE DECARBOXYLASE"/>
    <property type="match status" value="1"/>
</dbReference>
<dbReference type="Pfam" id="PF00282">
    <property type="entry name" value="Pyridoxal_deC"/>
    <property type="match status" value="1"/>
</dbReference>
<dbReference type="Gene3D" id="3.40.640.10">
    <property type="entry name" value="Type I PLP-dependent aspartate aminotransferase-like (Major domain)"/>
    <property type="match status" value="1"/>
</dbReference>
<dbReference type="GO" id="GO:0008483">
    <property type="term" value="F:transaminase activity"/>
    <property type="evidence" value="ECO:0007669"/>
    <property type="project" value="UniProtKB-KW"/>
</dbReference>
<dbReference type="Proteomes" id="UP000638560">
    <property type="component" value="Unassembled WGS sequence"/>
</dbReference>
<keyword evidence="6" id="KW-0808">Transferase</keyword>
<dbReference type="InterPro" id="IPR002129">
    <property type="entry name" value="PyrdxlP-dep_de-COase"/>
</dbReference>
<evidence type="ECO:0000256" key="4">
    <source>
        <dbReference type="ARBA" id="ARBA00023239"/>
    </source>
</evidence>
<dbReference type="EMBL" id="JADPUN010000185">
    <property type="protein sequence ID" value="MBF9131224.1"/>
    <property type="molecule type" value="Genomic_DNA"/>
</dbReference>
<protein>
    <submittedName>
        <fullName evidence="6">Aminotransferase class V-fold PLP-dependent enzyme</fullName>
    </submittedName>
</protein>